<accession>A0ABU5UB15</accession>
<protein>
    <recommendedName>
        <fullName evidence="3">DUF2281 domain-containing protein</fullName>
    </recommendedName>
</protein>
<gene>
    <name evidence="1" type="ORF">VB620_02185</name>
</gene>
<sequence length="76" mass="8771">MLQSIEGVYKHGKVELREIPSDIGMSRVIVTFLDARKNQPKKQMMSFGIFHGNHQSTAADFHIAEFYDDIEDSLDW</sequence>
<dbReference type="EMBL" id="JAYGHG010000002">
    <property type="protein sequence ID" value="MEA5580146.1"/>
    <property type="molecule type" value="Genomic_DNA"/>
</dbReference>
<evidence type="ECO:0008006" key="3">
    <source>
        <dbReference type="Google" id="ProtNLM"/>
    </source>
</evidence>
<evidence type="ECO:0000313" key="2">
    <source>
        <dbReference type="Proteomes" id="UP001302120"/>
    </source>
</evidence>
<reference evidence="1 2" key="1">
    <citation type="submission" date="2023-12" db="EMBL/GenBank/DDBJ databases">
        <title>Baltic Sea Cyanobacteria.</title>
        <authorList>
            <person name="Delbaje E."/>
            <person name="Fewer D.P."/>
            <person name="Shishido T.K."/>
        </authorList>
    </citation>
    <scope>NUCLEOTIDE SEQUENCE [LARGE SCALE GENOMIC DNA]</scope>
    <source>
        <strain evidence="1 2">UHCC-0300</strain>
    </source>
</reference>
<proteinExistence type="predicted"/>
<comment type="caution">
    <text evidence="1">The sequence shown here is derived from an EMBL/GenBank/DDBJ whole genome shotgun (WGS) entry which is preliminary data.</text>
</comment>
<dbReference type="Proteomes" id="UP001302120">
    <property type="component" value="Unassembled WGS sequence"/>
</dbReference>
<evidence type="ECO:0000313" key="1">
    <source>
        <dbReference type="EMBL" id="MEA5580146.1"/>
    </source>
</evidence>
<dbReference type="RefSeq" id="WP_323194605.1">
    <property type="nucleotide sequence ID" value="NZ_JAYGHG010000002.1"/>
</dbReference>
<name>A0ABU5UB15_9CYAN</name>
<organism evidence="1 2">
    <name type="scientific">Nodularia harveyana UHCC-0300</name>
    <dbReference type="NCBI Taxonomy" id="2974287"/>
    <lineage>
        <taxon>Bacteria</taxon>
        <taxon>Bacillati</taxon>
        <taxon>Cyanobacteriota</taxon>
        <taxon>Cyanophyceae</taxon>
        <taxon>Nostocales</taxon>
        <taxon>Nodulariaceae</taxon>
        <taxon>Nodularia</taxon>
    </lineage>
</organism>
<keyword evidence="2" id="KW-1185">Reference proteome</keyword>